<dbReference type="Proteomes" id="UP001642487">
    <property type="component" value="Chromosome 8"/>
</dbReference>
<dbReference type="SUPFAM" id="SSF52058">
    <property type="entry name" value="L domain-like"/>
    <property type="match status" value="1"/>
</dbReference>
<reference evidence="18 19" key="1">
    <citation type="submission" date="2024-03" db="EMBL/GenBank/DDBJ databases">
        <authorList>
            <person name="Gkanogiannis A."/>
            <person name="Becerra Lopez-Lavalle L."/>
        </authorList>
    </citation>
    <scope>NUCLEOTIDE SEQUENCE [LARGE SCALE GENOMIC DNA]</scope>
</reference>
<keyword evidence="6 16" id="KW-0732">Signal</keyword>
<dbReference type="EMBL" id="OZ021742">
    <property type="protein sequence ID" value="CAK9327593.1"/>
    <property type="molecule type" value="Genomic_DNA"/>
</dbReference>
<feature type="domain" description="Disease resistance R13L4/SHOC-2-like LRR" evidence="17">
    <location>
        <begin position="104"/>
        <end position="257"/>
    </location>
</feature>
<keyword evidence="8" id="KW-0547">Nucleotide-binding</keyword>
<feature type="chain" id="PRO_5047042721" description="non-specific serine/threonine protein kinase" evidence="16">
    <location>
        <begin position="21"/>
        <end position="468"/>
    </location>
</feature>
<keyword evidence="15" id="KW-0812">Transmembrane</keyword>
<dbReference type="SMART" id="SM00365">
    <property type="entry name" value="LRR_SD22"/>
    <property type="match status" value="4"/>
</dbReference>
<keyword evidence="3" id="KW-0723">Serine/threonine-protein kinase</keyword>
<dbReference type="InterPro" id="IPR055414">
    <property type="entry name" value="LRR_R13L4/SHOC2-like"/>
</dbReference>
<evidence type="ECO:0000256" key="14">
    <source>
        <dbReference type="ARBA" id="ARBA00048679"/>
    </source>
</evidence>
<evidence type="ECO:0000313" key="18">
    <source>
        <dbReference type="EMBL" id="CAK9327593.1"/>
    </source>
</evidence>
<gene>
    <name evidence="18" type="ORF">CITCOLO1_LOCUS19979</name>
</gene>
<evidence type="ECO:0000256" key="10">
    <source>
        <dbReference type="ARBA" id="ARBA00022840"/>
    </source>
</evidence>
<evidence type="ECO:0000256" key="7">
    <source>
        <dbReference type="ARBA" id="ARBA00022737"/>
    </source>
</evidence>
<organism evidence="18 19">
    <name type="scientific">Citrullus colocynthis</name>
    <name type="common">colocynth</name>
    <dbReference type="NCBI Taxonomy" id="252529"/>
    <lineage>
        <taxon>Eukaryota</taxon>
        <taxon>Viridiplantae</taxon>
        <taxon>Streptophyta</taxon>
        <taxon>Embryophyta</taxon>
        <taxon>Tracheophyta</taxon>
        <taxon>Spermatophyta</taxon>
        <taxon>Magnoliopsida</taxon>
        <taxon>eudicotyledons</taxon>
        <taxon>Gunneridae</taxon>
        <taxon>Pentapetalae</taxon>
        <taxon>rosids</taxon>
        <taxon>fabids</taxon>
        <taxon>Cucurbitales</taxon>
        <taxon>Cucurbitaceae</taxon>
        <taxon>Benincaseae</taxon>
        <taxon>Citrullus</taxon>
    </lineage>
</organism>
<keyword evidence="4" id="KW-0433">Leucine-rich repeat</keyword>
<dbReference type="InterPro" id="IPR032675">
    <property type="entry name" value="LRR_dom_sf"/>
</dbReference>
<dbReference type="EC" id="2.7.11.1" evidence="2"/>
<keyword evidence="12" id="KW-0325">Glycoprotein</keyword>
<evidence type="ECO:0000256" key="9">
    <source>
        <dbReference type="ARBA" id="ARBA00022777"/>
    </source>
</evidence>
<dbReference type="InterPro" id="IPR001611">
    <property type="entry name" value="Leu-rich_rpt"/>
</dbReference>
<keyword evidence="5" id="KW-0808">Transferase</keyword>
<dbReference type="SMART" id="SM00369">
    <property type="entry name" value="LRR_TYP"/>
    <property type="match status" value="5"/>
</dbReference>
<keyword evidence="15" id="KW-0472">Membrane</keyword>
<proteinExistence type="predicted"/>
<dbReference type="PRINTS" id="PR00019">
    <property type="entry name" value="LEURICHRPT"/>
</dbReference>
<keyword evidence="11" id="KW-0675">Receptor</keyword>
<feature type="transmembrane region" description="Helical" evidence="15">
    <location>
        <begin position="450"/>
        <end position="467"/>
    </location>
</feature>
<dbReference type="InterPro" id="IPR051716">
    <property type="entry name" value="Plant_RL_S/T_kinase"/>
</dbReference>
<keyword evidence="19" id="KW-1185">Reference proteome</keyword>
<keyword evidence="15" id="KW-1133">Transmembrane helix</keyword>
<evidence type="ECO:0000313" key="19">
    <source>
        <dbReference type="Proteomes" id="UP001642487"/>
    </source>
</evidence>
<evidence type="ECO:0000256" key="11">
    <source>
        <dbReference type="ARBA" id="ARBA00023170"/>
    </source>
</evidence>
<feature type="signal peptide" evidence="16">
    <location>
        <begin position="1"/>
        <end position="20"/>
    </location>
</feature>
<evidence type="ECO:0000256" key="2">
    <source>
        <dbReference type="ARBA" id="ARBA00012513"/>
    </source>
</evidence>
<evidence type="ECO:0000256" key="3">
    <source>
        <dbReference type="ARBA" id="ARBA00022527"/>
    </source>
</evidence>
<protein>
    <recommendedName>
        <fullName evidence="2">non-specific serine/threonine protein kinase</fullName>
        <ecNumber evidence="2">2.7.11.1</ecNumber>
    </recommendedName>
</protein>
<comment type="subcellular location">
    <subcellularLocation>
        <location evidence="1">Membrane</location>
        <topology evidence="1">Single-pass type I membrane protein</topology>
    </subcellularLocation>
</comment>
<accession>A0ABP0Z6Q1</accession>
<sequence>MASLSLFLFALSLLSSNCFATQDMEDQELLGLFQVMGSLLDDPDWPQAHPFPCSDTPWPGVKCEIGQSPPFFHVTKIHIGPDILDPPCKISANLSHSLLNLPYLKSLSIFNCFTSSSVALFPALFESLSYLEHLALQSNPSLSGEIPSNLGNAASLRVLTLSQNNLNGEIPKSIGGLVFLEQLDLSYNKLSGEVPQSVGGLKSLSILDLSWNALEGELPSSLPQLQLLQKIDLGSNQLQGKIPLNLGMLKKLVLLDLSHNFINGPIPQSFEGLDNLEYLILDHNPLKSVVPFFIGSLEKLTSISLSECGIEGPIPTSLSSLKTLTALSLANNNLSGPIPPELGKLPNLDLLNLSHNQLSGQLSFPNEFVKKLGKRLDLRENYELCSREKNNISVHSDETPTYCLNSNGGTNESEEQQRREDCKSIKPDWKNQWEDNSSTTTSNPSLDKNLMLAFCAFVVAVVLCFCLL</sequence>
<name>A0ABP0Z6Q1_9ROSI</name>
<keyword evidence="9" id="KW-0418">Kinase</keyword>
<evidence type="ECO:0000256" key="15">
    <source>
        <dbReference type="SAM" id="Phobius"/>
    </source>
</evidence>
<evidence type="ECO:0000259" key="17">
    <source>
        <dbReference type="Pfam" id="PF23598"/>
    </source>
</evidence>
<dbReference type="Gene3D" id="3.80.10.10">
    <property type="entry name" value="Ribonuclease Inhibitor"/>
    <property type="match status" value="3"/>
</dbReference>
<evidence type="ECO:0000256" key="16">
    <source>
        <dbReference type="SAM" id="SignalP"/>
    </source>
</evidence>
<evidence type="ECO:0000256" key="6">
    <source>
        <dbReference type="ARBA" id="ARBA00022729"/>
    </source>
</evidence>
<dbReference type="PANTHER" id="PTHR48053">
    <property type="entry name" value="LEUCINE RICH REPEAT FAMILY PROTEIN, EXPRESSED"/>
    <property type="match status" value="1"/>
</dbReference>
<dbReference type="PANTHER" id="PTHR48053:SF44">
    <property type="entry name" value="LEUCINE-RICH REPEAT DOMAIN, L DOMAIN-CONTAINING PROTEIN-RELATED"/>
    <property type="match status" value="1"/>
</dbReference>
<comment type="catalytic activity">
    <reaction evidence="14">
        <text>L-seryl-[protein] + ATP = O-phospho-L-seryl-[protein] + ADP + H(+)</text>
        <dbReference type="Rhea" id="RHEA:17989"/>
        <dbReference type="Rhea" id="RHEA-COMP:9863"/>
        <dbReference type="Rhea" id="RHEA-COMP:11604"/>
        <dbReference type="ChEBI" id="CHEBI:15378"/>
        <dbReference type="ChEBI" id="CHEBI:29999"/>
        <dbReference type="ChEBI" id="CHEBI:30616"/>
        <dbReference type="ChEBI" id="CHEBI:83421"/>
        <dbReference type="ChEBI" id="CHEBI:456216"/>
        <dbReference type="EC" id="2.7.11.1"/>
    </reaction>
</comment>
<dbReference type="InterPro" id="IPR003591">
    <property type="entry name" value="Leu-rich_rpt_typical-subtyp"/>
</dbReference>
<dbReference type="Pfam" id="PF13855">
    <property type="entry name" value="LRR_8"/>
    <property type="match status" value="1"/>
</dbReference>
<evidence type="ECO:0000256" key="4">
    <source>
        <dbReference type="ARBA" id="ARBA00022614"/>
    </source>
</evidence>
<dbReference type="Pfam" id="PF23598">
    <property type="entry name" value="LRR_14"/>
    <property type="match status" value="1"/>
</dbReference>
<keyword evidence="7" id="KW-0677">Repeat</keyword>
<evidence type="ECO:0000256" key="5">
    <source>
        <dbReference type="ARBA" id="ARBA00022679"/>
    </source>
</evidence>
<keyword evidence="10" id="KW-0067">ATP-binding</keyword>
<evidence type="ECO:0000256" key="8">
    <source>
        <dbReference type="ARBA" id="ARBA00022741"/>
    </source>
</evidence>
<comment type="catalytic activity">
    <reaction evidence="13">
        <text>L-threonyl-[protein] + ATP = O-phospho-L-threonyl-[protein] + ADP + H(+)</text>
        <dbReference type="Rhea" id="RHEA:46608"/>
        <dbReference type="Rhea" id="RHEA-COMP:11060"/>
        <dbReference type="Rhea" id="RHEA-COMP:11605"/>
        <dbReference type="ChEBI" id="CHEBI:15378"/>
        <dbReference type="ChEBI" id="CHEBI:30013"/>
        <dbReference type="ChEBI" id="CHEBI:30616"/>
        <dbReference type="ChEBI" id="CHEBI:61977"/>
        <dbReference type="ChEBI" id="CHEBI:456216"/>
        <dbReference type="EC" id="2.7.11.1"/>
    </reaction>
</comment>
<evidence type="ECO:0000256" key="13">
    <source>
        <dbReference type="ARBA" id="ARBA00047899"/>
    </source>
</evidence>
<evidence type="ECO:0000256" key="1">
    <source>
        <dbReference type="ARBA" id="ARBA00004479"/>
    </source>
</evidence>
<evidence type="ECO:0000256" key="12">
    <source>
        <dbReference type="ARBA" id="ARBA00023180"/>
    </source>
</evidence>